<dbReference type="AlphaFoldDB" id="A0A9X0XCB7"/>
<organism evidence="2 3">
    <name type="scientific">Aquariibacter lacus</name>
    <dbReference type="NCBI Taxonomy" id="2801332"/>
    <lineage>
        <taxon>Bacteria</taxon>
        <taxon>Pseudomonadati</taxon>
        <taxon>Pseudomonadota</taxon>
        <taxon>Betaproteobacteria</taxon>
        <taxon>Burkholderiales</taxon>
        <taxon>Sphaerotilaceae</taxon>
        <taxon>Aquariibacter</taxon>
    </lineage>
</organism>
<dbReference type="PANTHER" id="PTHR37691">
    <property type="entry name" value="BLR3518 PROTEIN"/>
    <property type="match status" value="1"/>
</dbReference>
<dbReference type="SUPFAM" id="SSF75169">
    <property type="entry name" value="DsrEFH-like"/>
    <property type="match status" value="1"/>
</dbReference>
<dbReference type="EMBL" id="JAERRA010000001">
    <property type="protein sequence ID" value="MBL0719230.1"/>
    <property type="molecule type" value="Genomic_DNA"/>
</dbReference>
<evidence type="ECO:0000256" key="1">
    <source>
        <dbReference type="SAM" id="SignalP"/>
    </source>
</evidence>
<comment type="caution">
    <text evidence="2">The sequence shown here is derived from an EMBL/GenBank/DDBJ whole genome shotgun (WGS) entry which is preliminary data.</text>
</comment>
<feature type="signal peptide" evidence="1">
    <location>
        <begin position="1"/>
        <end position="29"/>
    </location>
</feature>
<accession>A0A9X0XCB7</accession>
<dbReference type="PROSITE" id="PS51257">
    <property type="entry name" value="PROKAR_LIPOPROTEIN"/>
    <property type="match status" value="1"/>
</dbReference>
<dbReference type="InterPro" id="IPR027396">
    <property type="entry name" value="DsrEFH-like"/>
</dbReference>
<dbReference type="PANTHER" id="PTHR37691:SF1">
    <property type="entry name" value="BLR3518 PROTEIN"/>
    <property type="match status" value="1"/>
</dbReference>
<dbReference type="InterPro" id="IPR003787">
    <property type="entry name" value="Sulphur_relay_DsrE/F-like"/>
</dbReference>
<name>A0A9X0XCB7_9BURK</name>
<keyword evidence="1" id="KW-0732">Signal</keyword>
<evidence type="ECO:0000313" key="2">
    <source>
        <dbReference type="EMBL" id="MBL0719230.1"/>
    </source>
</evidence>
<proteinExistence type="predicted"/>
<keyword evidence="3" id="KW-1185">Reference proteome</keyword>
<reference evidence="2 3" key="1">
    <citation type="submission" date="2021-01" db="EMBL/GenBank/DDBJ databases">
        <title>Piscinibacter sp. Jin2 Genome sequencing and assembly.</title>
        <authorList>
            <person name="Kim I."/>
        </authorList>
    </citation>
    <scope>NUCLEOTIDE SEQUENCE [LARGE SCALE GENOMIC DNA]</scope>
    <source>
        <strain evidence="2 3">Jin2</strain>
    </source>
</reference>
<protein>
    <submittedName>
        <fullName evidence="2">DsrE family protein</fullName>
    </submittedName>
</protein>
<dbReference type="Pfam" id="PF02635">
    <property type="entry name" value="DsrE"/>
    <property type="match status" value="1"/>
</dbReference>
<feature type="chain" id="PRO_5040878328" evidence="1">
    <location>
        <begin position="30"/>
        <end position="145"/>
    </location>
</feature>
<dbReference type="Proteomes" id="UP000643207">
    <property type="component" value="Unassembled WGS sequence"/>
</dbReference>
<gene>
    <name evidence="2" type="ORF">JI742_04935</name>
</gene>
<dbReference type="RefSeq" id="WP_201824466.1">
    <property type="nucleotide sequence ID" value="NZ_JAERRA010000001.1"/>
</dbReference>
<sequence>MKPALPAPSAARTLASLLLAAACSLPAWAGDKVVYHVNDTASQALATLRNIRNHLDTDPSAEITVVTHAFGVDFLMEGMKDRNESPFDATVAALKSRGVKFEICEITLKNRNLKREQFIQEADFTPSGVVRLTKLQKEGYAYIKP</sequence>
<dbReference type="Gene3D" id="3.40.1260.10">
    <property type="entry name" value="DsrEFH-like"/>
    <property type="match status" value="1"/>
</dbReference>
<evidence type="ECO:0000313" key="3">
    <source>
        <dbReference type="Proteomes" id="UP000643207"/>
    </source>
</evidence>